<keyword evidence="2 3" id="KW-0378">Hydrolase</keyword>
<keyword evidence="3" id="KW-0732">Signal</keyword>
<protein>
    <recommendedName>
        <fullName evidence="3">Carboxylic ester hydrolase</fullName>
        <ecNumber evidence="3">3.1.1.-</ecNumber>
    </recommendedName>
</protein>
<dbReference type="OrthoDB" id="408631at2759"/>
<dbReference type="InParanoid" id="A0A194XML2"/>
<name>A0A194XML2_MOLSC</name>
<dbReference type="GeneID" id="28822605"/>
<dbReference type="Pfam" id="PF00135">
    <property type="entry name" value="COesterase"/>
    <property type="match status" value="1"/>
</dbReference>
<feature type="signal peptide" evidence="3">
    <location>
        <begin position="1"/>
        <end position="17"/>
    </location>
</feature>
<proteinExistence type="inferred from homology"/>
<dbReference type="EMBL" id="KQ947408">
    <property type="protein sequence ID" value="KUJ21495.1"/>
    <property type="molecule type" value="Genomic_DNA"/>
</dbReference>
<dbReference type="InterPro" id="IPR019826">
    <property type="entry name" value="Carboxylesterase_B_AS"/>
</dbReference>
<dbReference type="InterPro" id="IPR050654">
    <property type="entry name" value="AChE-related_enzymes"/>
</dbReference>
<dbReference type="PANTHER" id="PTHR43918">
    <property type="entry name" value="ACETYLCHOLINESTERASE"/>
    <property type="match status" value="1"/>
</dbReference>
<dbReference type="PANTHER" id="PTHR43918:SF4">
    <property type="entry name" value="CARBOXYLIC ESTER HYDROLASE"/>
    <property type="match status" value="1"/>
</dbReference>
<keyword evidence="6" id="KW-1185">Reference proteome</keyword>
<dbReference type="RefSeq" id="XP_018075850.1">
    <property type="nucleotide sequence ID" value="XM_018212879.1"/>
</dbReference>
<dbReference type="GO" id="GO:0052689">
    <property type="term" value="F:carboxylic ester hydrolase activity"/>
    <property type="evidence" value="ECO:0007669"/>
    <property type="project" value="TreeGrafter"/>
</dbReference>
<comment type="similarity">
    <text evidence="1 3">Belongs to the type-B carboxylesterase/lipase family.</text>
</comment>
<dbReference type="EC" id="3.1.1.-" evidence="3"/>
<dbReference type="InterPro" id="IPR019819">
    <property type="entry name" value="Carboxylesterase_B_CS"/>
</dbReference>
<organism evidence="5 6">
    <name type="scientific">Mollisia scopiformis</name>
    <name type="common">Conifer needle endophyte fungus</name>
    <name type="synonym">Phialocephala scopiformis</name>
    <dbReference type="NCBI Taxonomy" id="149040"/>
    <lineage>
        <taxon>Eukaryota</taxon>
        <taxon>Fungi</taxon>
        <taxon>Dikarya</taxon>
        <taxon>Ascomycota</taxon>
        <taxon>Pezizomycotina</taxon>
        <taxon>Leotiomycetes</taxon>
        <taxon>Helotiales</taxon>
        <taxon>Mollisiaceae</taxon>
        <taxon>Mollisia</taxon>
    </lineage>
</organism>
<sequence length="566" mass="61316">MSPIFWNILALSSIVSAVPNGHLVPRSSSSAPVATTLNGSYYGTHSSTYNEDLFLGIPFAQPPLQNLRFKNPQSLNSTWSGALPATNYAYECIGYGTDQIGYQQSEDCLYLNVVRPSGYKNTSLPVAVWIHGGGFSEGGTPDRRYNLSFIVENSVSIGKPIIGASIAYRLGPIGFLNGDAIANAGALNIGLKDQRLALQWIHENIAGFGGDPTKVTIWGESAGASSVGLHLLAFNGRDDKLFRAGMMESGNPIFEGPLNGTETYQARYESLVAAAGCGNCSDSLQCLRELPFFVLNNILNTTDFNSNWNPALDGDFIARLGSEQLADGSFVHVPLISGANSDEGTAFSPTGVNTVDDFIAAINTTTSAQYGLPENLVQELVSIYFDNTSYVIPSDETLGGNVTLGAPYGAEYRHSAAYWGDEVFIAARRLTCETWAAANISTYCYQFNAVPAGIPWPIEVTHFQEVAFVFNNLEGLGYAVNPFANKSESYTQLSDLMSKSWASFVYDLDPNGWTGRDAAVPAWPAYSLEEPMNIVWDANVTSHTEPDTFRAEGIKLLNENWGLFVR</sequence>
<dbReference type="InterPro" id="IPR029058">
    <property type="entry name" value="AB_hydrolase_fold"/>
</dbReference>
<dbReference type="AlphaFoldDB" id="A0A194XML2"/>
<evidence type="ECO:0000313" key="6">
    <source>
        <dbReference type="Proteomes" id="UP000070700"/>
    </source>
</evidence>
<dbReference type="Gene3D" id="3.40.50.1820">
    <property type="entry name" value="alpha/beta hydrolase"/>
    <property type="match status" value="1"/>
</dbReference>
<dbReference type="KEGG" id="psco:LY89DRAFT_665922"/>
<dbReference type="PROSITE" id="PS00122">
    <property type="entry name" value="CARBOXYLESTERASE_B_1"/>
    <property type="match status" value="1"/>
</dbReference>
<evidence type="ECO:0000256" key="3">
    <source>
        <dbReference type="RuleBase" id="RU361235"/>
    </source>
</evidence>
<evidence type="ECO:0000256" key="1">
    <source>
        <dbReference type="ARBA" id="ARBA00005964"/>
    </source>
</evidence>
<dbReference type="InterPro" id="IPR002018">
    <property type="entry name" value="CarbesteraseB"/>
</dbReference>
<feature type="domain" description="Carboxylesterase type B" evidence="4">
    <location>
        <begin position="36"/>
        <end position="532"/>
    </location>
</feature>
<gene>
    <name evidence="5" type="ORF">LY89DRAFT_665922</name>
</gene>
<reference evidence="5 6" key="1">
    <citation type="submission" date="2015-10" db="EMBL/GenBank/DDBJ databases">
        <title>Full genome of DAOMC 229536 Phialocephala scopiformis, a fungal endophyte of spruce producing the potent anti-insectan compound rugulosin.</title>
        <authorList>
            <consortium name="DOE Joint Genome Institute"/>
            <person name="Walker A.K."/>
            <person name="Frasz S.L."/>
            <person name="Seifert K.A."/>
            <person name="Miller J.D."/>
            <person name="Mondo S.J."/>
            <person name="Labutti K."/>
            <person name="Lipzen A."/>
            <person name="Dockter R."/>
            <person name="Kennedy M."/>
            <person name="Grigoriev I.V."/>
            <person name="Spatafora J.W."/>
        </authorList>
    </citation>
    <scope>NUCLEOTIDE SEQUENCE [LARGE SCALE GENOMIC DNA]</scope>
    <source>
        <strain evidence="5 6">CBS 120377</strain>
    </source>
</reference>
<evidence type="ECO:0000259" key="4">
    <source>
        <dbReference type="Pfam" id="PF00135"/>
    </source>
</evidence>
<dbReference type="PROSITE" id="PS00941">
    <property type="entry name" value="CARBOXYLESTERASE_B_2"/>
    <property type="match status" value="1"/>
</dbReference>
<dbReference type="Proteomes" id="UP000070700">
    <property type="component" value="Unassembled WGS sequence"/>
</dbReference>
<accession>A0A194XML2</accession>
<evidence type="ECO:0000313" key="5">
    <source>
        <dbReference type="EMBL" id="KUJ21495.1"/>
    </source>
</evidence>
<evidence type="ECO:0000256" key="2">
    <source>
        <dbReference type="ARBA" id="ARBA00022801"/>
    </source>
</evidence>
<feature type="chain" id="PRO_5008443899" description="Carboxylic ester hydrolase" evidence="3">
    <location>
        <begin position="18"/>
        <end position="566"/>
    </location>
</feature>
<dbReference type="SUPFAM" id="SSF53474">
    <property type="entry name" value="alpha/beta-Hydrolases"/>
    <property type="match status" value="1"/>
</dbReference>